<gene>
    <name evidence="1" type="ORF">NSE01_33920</name>
</gene>
<evidence type="ECO:0000313" key="2">
    <source>
        <dbReference type="Proteomes" id="UP000321464"/>
    </source>
</evidence>
<name>A0A512APC4_9SPHN</name>
<dbReference type="PANTHER" id="PTHR36451:SF1">
    <property type="entry name" value="OMEGA-HYDROXY-BETA-DIHYDROMENAQUINONE-9 SULFOTRANSFERASE STF3"/>
    <property type="match status" value="1"/>
</dbReference>
<comment type="caution">
    <text evidence="1">The sequence shown here is derived from an EMBL/GenBank/DDBJ whole genome shotgun (WGS) entry which is preliminary data.</text>
</comment>
<sequence>MIAGLPRSGTTHLVNMLAADPRLRSSQLWEMCFPFPLPGEQPGPIEQSPRFEMTKEMWKNNNVVLPYMAAIHEMHPDHVHENIEFQGMDFSSYQIEWRARVPRWSHYYFAHDQTPHYAYEKKMMQALTWMRGPNRWLTKAPPNMENLIPLHTVFPDATIVITHRDPVAVIRSSLTLLAYWVDDFASVIARAAEDGVTFDIVQEFIDPEGTAFEIYVERAGQPNRILAQLMLAGPVAALYDGVRDAALGWDGSDPIRDALDLLGGALDLHQS</sequence>
<dbReference type="InterPro" id="IPR027417">
    <property type="entry name" value="P-loop_NTPase"/>
</dbReference>
<organism evidence="1 2">
    <name type="scientific">Novosphingobium sediminis</name>
    <dbReference type="NCBI Taxonomy" id="707214"/>
    <lineage>
        <taxon>Bacteria</taxon>
        <taxon>Pseudomonadati</taxon>
        <taxon>Pseudomonadota</taxon>
        <taxon>Alphaproteobacteria</taxon>
        <taxon>Sphingomonadales</taxon>
        <taxon>Sphingomonadaceae</taxon>
        <taxon>Novosphingobium</taxon>
    </lineage>
</organism>
<dbReference type="RefSeq" id="WP_147160868.1">
    <property type="nucleotide sequence ID" value="NZ_BJYR01000023.1"/>
</dbReference>
<dbReference type="EMBL" id="BJYR01000023">
    <property type="protein sequence ID" value="GEO01560.1"/>
    <property type="molecule type" value="Genomic_DNA"/>
</dbReference>
<dbReference type="AlphaFoldDB" id="A0A512APC4"/>
<dbReference type="OrthoDB" id="7840040at2"/>
<dbReference type="Proteomes" id="UP000321464">
    <property type="component" value="Unassembled WGS sequence"/>
</dbReference>
<evidence type="ECO:0000313" key="1">
    <source>
        <dbReference type="EMBL" id="GEO01560.1"/>
    </source>
</evidence>
<evidence type="ECO:0008006" key="3">
    <source>
        <dbReference type="Google" id="ProtNLM"/>
    </source>
</evidence>
<proteinExistence type="predicted"/>
<dbReference type="SUPFAM" id="SSF54593">
    <property type="entry name" value="Glyoxalase/Bleomycin resistance protein/Dihydroxybiphenyl dioxygenase"/>
    <property type="match status" value="1"/>
</dbReference>
<dbReference type="PANTHER" id="PTHR36451">
    <property type="entry name" value="PAPS-DEPENDENT SULFOTRANSFERASE STF3"/>
    <property type="match status" value="1"/>
</dbReference>
<dbReference type="Gene3D" id="3.40.50.300">
    <property type="entry name" value="P-loop containing nucleotide triphosphate hydrolases"/>
    <property type="match status" value="1"/>
</dbReference>
<accession>A0A512APC4</accession>
<protein>
    <recommendedName>
        <fullName evidence="3">Sulfotransferase</fullName>
    </recommendedName>
</protein>
<dbReference type="InterPro" id="IPR029068">
    <property type="entry name" value="Glyas_Bleomycin-R_OHBP_Dase"/>
</dbReference>
<dbReference type="SUPFAM" id="SSF52540">
    <property type="entry name" value="P-loop containing nucleoside triphosphate hydrolases"/>
    <property type="match status" value="1"/>
</dbReference>
<dbReference type="Pfam" id="PF13469">
    <property type="entry name" value="Sulfotransfer_3"/>
    <property type="match status" value="1"/>
</dbReference>
<dbReference type="InterPro" id="IPR052736">
    <property type="entry name" value="Stf3_sulfotransferase"/>
</dbReference>
<reference evidence="1 2" key="1">
    <citation type="submission" date="2019-07" db="EMBL/GenBank/DDBJ databases">
        <title>Whole genome shotgun sequence of Novosphingobium sediminis NBRC 106119.</title>
        <authorList>
            <person name="Hosoyama A."/>
            <person name="Uohara A."/>
            <person name="Ohji S."/>
            <person name="Ichikawa N."/>
        </authorList>
    </citation>
    <scope>NUCLEOTIDE SEQUENCE [LARGE SCALE GENOMIC DNA]</scope>
    <source>
        <strain evidence="1 2">NBRC 106119</strain>
    </source>
</reference>
<keyword evidence="2" id="KW-1185">Reference proteome</keyword>